<dbReference type="EMBL" id="CP101751">
    <property type="protein sequence ID" value="UUC45970.1"/>
    <property type="molecule type" value="Genomic_DNA"/>
</dbReference>
<proteinExistence type="predicted"/>
<reference evidence="1" key="1">
    <citation type="submission" date="2022-07" db="EMBL/GenBank/DDBJ databases">
        <title>Isolation, identification, and degradation of a PFOSA degrading strain from sewage treatment plant.</title>
        <authorList>
            <person name="Zhang L."/>
            <person name="Huo Y."/>
        </authorList>
    </citation>
    <scope>NUCLEOTIDE SEQUENCE</scope>
    <source>
        <strain evidence="1">C1</strain>
    </source>
</reference>
<keyword evidence="2" id="KW-1185">Reference proteome</keyword>
<protein>
    <submittedName>
        <fullName evidence="1">Uncharacterized protein</fullName>
    </submittedName>
</protein>
<dbReference type="Proteomes" id="UP001059844">
    <property type="component" value="Chromosome"/>
</dbReference>
<sequence>MNLIKSIVVLKKYPNLKREVRIGLTNESYPETGELSDLDLDDIAEIISELDALVAKNDPESYLEWGVDLFSVCSYPDISKCSDVIHDLDYPDCNTAHLLAFMRQLLAFKEQYTQPDTLKNILKPAFQQIKKDPSGFKKWEIGTYYETIVDTIRINLNLSEDDFQLTADEYIDQL</sequence>
<accession>A0ABY5IT51</accession>
<dbReference type="RefSeq" id="WP_256551651.1">
    <property type="nucleotide sequence ID" value="NZ_CP101751.1"/>
</dbReference>
<evidence type="ECO:0000313" key="2">
    <source>
        <dbReference type="Proteomes" id="UP001059844"/>
    </source>
</evidence>
<organism evidence="1 2">
    <name type="scientific">Flavobacterium cerinum</name>
    <dbReference type="NCBI Taxonomy" id="2502784"/>
    <lineage>
        <taxon>Bacteria</taxon>
        <taxon>Pseudomonadati</taxon>
        <taxon>Bacteroidota</taxon>
        <taxon>Flavobacteriia</taxon>
        <taxon>Flavobacteriales</taxon>
        <taxon>Flavobacteriaceae</taxon>
        <taxon>Flavobacterium</taxon>
    </lineage>
</organism>
<gene>
    <name evidence="1" type="ORF">NOX80_01915</name>
</gene>
<name>A0ABY5IT51_9FLAO</name>
<evidence type="ECO:0000313" key="1">
    <source>
        <dbReference type="EMBL" id="UUC45970.1"/>
    </source>
</evidence>